<accession>A0A3N0E520</accession>
<dbReference type="InterPro" id="IPR003018">
    <property type="entry name" value="GAF"/>
</dbReference>
<protein>
    <submittedName>
        <fullName evidence="2">GAF domain-containing protein</fullName>
    </submittedName>
</protein>
<dbReference type="Pfam" id="PF13185">
    <property type="entry name" value="GAF_2"/>
    <property type="match status" value="1"/>
</dbReference>
<evidence type="ECO:0000313" key="2">
    <source>
        <dbReference type="EMBL" id="RNL82942.1"/>
    </source>
</evidence>
<dbReference type="RefSeq" id="WP_123217058.1">
    <property type="nucleotide sequence ID" value="NZ_RJTM01000108.1"/>
</dbReference>
<evidence type="ECO:0000313" key="3">
    <source>
        <dbReference type="Proteomes" id="UP000267469"/>
    </source>
</evidence>
<organism evidence="2 3">
    <name type="scientific">Sinomicrobium pectinilyticum</name>
    <dbReference type="NCBI Taxonomy" id="1084421"/>
    <lineage>
        <taxon>Bacteria</taxon>
        <taxon>Pseudomonadati</taxon>
        <taxon>Bacteroidota</taxon>
        <taxon>Flavobacteriia</taxon>
        <taxon>Flavobacteriales</taxon>
        <taxon>Flavobacteriaceae</taxon>
        <taxon>Sinomicrobium</taxon>
    </lineage>
</organism>
<dbReference type="InterPro" id="IPR029016">
    <property type="entry name" value="GAF-like_dom_sf"/>
</dbReference>
<dbReference type="Proteomes" id="UP000267469">
    <property type="component" value="Unassembled WGS sequence"/>
</dbReference>
<evidence type="ECO:0000259" key="1">
    <source>
        <dbReference type="Pfam" id="PF13185"/>
    </source>
</evidence>
<reference evidence="2 3" key="1">
    <citation type="submission" date="2018-10" db="EMBL/GenBank/DDBJ databases">
        <title>Sinomicrobium pectinilyticum sp. nov., a pectinase-producing bacterium isolated from alkaline and saline soil, and emended description of the genus Sinomicrobium.</title>
        <authorList>
            <person name="Cheng B."/>
            <person name="Li C."/>
            <person name="Lai Q."/>
            <person name="Du M."/>
            <person name="Shao Z."/>
            <person name="Xu P."/>
            <person name="Yang C."/>
        </authorList>
    </citation>
    <scope>NUCLEOTIDE SEQUENCE [LARGE SCALE GENOMIC DNA]</scope>
    <source>
        <strain evidence="2 3">5DNS001</strain>
    </source>
</reference>
<proteinExistence type="predicted"/>
<comment type="caution">
    <text evidence="2">The sequence shown here is derived from an EMBL/GenBank/DDBJ whole genome shotgun (WGS) entry which is preliminary data.</text>
</comment>
<gene>
    <name evidence="2" type="ORF">ED312_16165</name>
</gene>
<feature type="domain" description="GAF" evidence="1">
    <location>
        <begin position="23"/>
        <end position="146"/>
    </location>
</feature>
<dbReference type="AlphaFoldDB" id="A0A3N0E520"/>
<sequence length="151" mass="17047">MTFEELRPQVETILQRDTAIDARLTGVCELLKKNIPYYDWVGFYFKNGDKDELKLRAFAGEPTDHVIIPFGKGICGQVAVSDQNFVVADVKAQDNYIACSIYVKAEIVIPLFVNGKNIGQIDIDSHMADPFTEEDERFLEFVNARVAEVLV</sequence>
<dbReference type="EMBL" id="RJTM01000108">
    <property type="protein sequence ID" value="RNL82942.1"/>
    <property type="molecule type" value="Genomic_DNA"/>
</dbReference>
<dbReference type="OrthoDB" id="9796252at2"/>
<dbReference type="Gene3D" id="3.30.450.40">
    <property type="match status" value="1"/>
</dbReference>
<name>A0A3N0E520_SINP1</name>
<dbReference type="SUPFAM" id="SSF55781">
    <property type="entry name" value="GAF domain-like"/>
    <property type="match status" value="1"/>
</dbReference>
<keyword evidence="3" id="KW-1185">Reference proteome</keyword>